<sequence length="323" mass="33120">MNAAGRLAAFGVGLAVAFGAAYTTAAAVVPAPAATPTITSAAPPPAAASAPAGGPAAPAAAPSADPAGLSLARDGYQLSSVQAPEATGAPGVLRFSILDPTGQPLWDYDTVHDKLLHLIVVRSDGTQFRHVHPSLDRRTGAWSIPWEWNTAGTYRIFADFTPTGGRQLTLTRAVDVAGAFTPTSIQGSRTIDRVDGYTVELQGDLIAGASTELTARITRGDRPVTSLQPYLGAFGHLVALRDGDLAYLHVHPEGAEPAPGDSGGPAVAFAATAPTAGRYLLYLDFQVENTVHTATFVLDATRAADRGTAPTPAPAHDAGHGGH</sequence>
<dbReference type="RefSeq" id="WP_113946714.1">
    <property type="nucleotide sequence ID" value="NZ_CP027541.1"/>
</dbReference>
<organism evidence="3 4">
    <name type="scientific">Mycolicibacterium smegmatis (strain MKD8)</name>
    <name type="common">Mycobacterium smegmatis</name>
    <dbReference type="NCBI Taxonomy" id="1214915"/>
    <lineage>
        <taxon>Bacteria</taxon>
        <taxon>Bacillati</taxon>
        <taxon>Actinomycetota</taxon>
        <taxon>Actinomycetes</taxon>
        <taxon>Mycobacteriales</taxon>
        <taxon>Mycobacteriaceae</taxon>
        <taxon>Mycolicibacterium</taxon>
    </lineage>
</organism>
<gene>
    <name evidence="3" type="ORF">D806_060870</name>
</gene>
<evidence type="ECO:0000313" key="3">
    <source>
        <dbReference type="EMBL" id="AWT57025.1"/>
    </source>
</evidence>
<feature type="chain" id="PRO_5038332476" evidence="2">
    <location>
        <begin position="42"/>
        <end position="323"/>
    </location>
</feature>
<feature type="region of interest" description="Disordered" evidence="1">
    <location>
        <begin position="39"/>
        <end position="66"/>
    </location>
</feature>
<evidence type="ECO:0000313" key="4">
    <source>
        <dbReference type="Proteomes" id="UP000011200"/>
    </source>
</evidence>
<evidence type="ECO:0000256" key="1">
    <source>
        <dbReference type="SAM" id="MobiDB-lite"/>
    </source>
</evidence>
<dbReference type="AlphaFoldDB" id="A0A2U9Q0P1"/>
<reference evidence="4" key="2">
    <citation type="submission" date="2018-03" db="EMBL/GenBank/DDBJ databases">
        <authorList>
            <person name="Derbyshire K."/>
            <person name="Gray T.A."/>
            <person name="Champion M."/>
        </authorList>
    </citation>
    <scope>NUCLEOTIDE SEQUENCE [LARGE SCALE GENOMIC DNA]</scope>
    <source>
        <strain evidence="4">MKD8</strain>
    </source>
</reference>
<dbReference type="EMBL" id="CP027541">
    <property type="protein sequence ID" value="AWT57025.1"/>
    <property type="molecule type" value="Genomic_DNA"/>
</dbReference>
<keyword evidence="2" id="KW-0732">Signal</keyword>
<protein>
    <submittedName>
        <fullName evidence="3">Secreted protein</fullName>
    </submittedName>
</protein>
<proteinExistence type="predicted"/>
<feature type="signal peptide" evidence="2">
    <location>
        <begin position="1"/>
        <end position="41"/>
    </location>
</feature>
<reference evidence="3 4" key="1">
    <citation type="journal article" date="2013" name="Genome Announc.">
        <title>Draft genome sequence of MKD8, a conjugal recipient Mycobacterium smegmatis strain.</title>
        <authorList>
            <person name="Gray T.A."/>
            <person name="Palumbo M.J."/>
            <person name="Derbyshire K.M."/>
        </authorList>
    </citation>
    <scope>NUCLEOTIDE SEQUENCE [LARGE SCALE GENOMIC DNA]</scope>
    <source>
        <strain evidence="3 4">MKD8</strain>
    </source>
</reference>
<evidence type="ECO:0000256" key="2">
    <source>
        <dbReference type="SAM" id="SignalP"/>
    </source>
</evidence>
<name>A0A2U9Q0P1_MYCSE</name>
<dbReference type="Proteomes" id="UP000011200">
    <property type="component" value="Chromosome"/>
</dbReference>
<accession>A0A2U9Q0P1</accession>